<gene>
    <name evidence="2" type="ORF">S12H4_62573</name>
</gene>
<evidence type="ECO:0000259" key="1">
    <source>
        <dbReference type="Pfam" id="PF08291"/>
    </source>
</evidence>
<feature type="non-terminal residue" evidence="2">
    <location>
        <position position="1"/>
    </location>
</feature>
<sequence length="33" mass="3722">IHITSGVRCPTYNKKIGGYSNSPHIGYTEDEKR</sequence>
<protein>
    <recommendedName>
        <fullName evidence="1">Peptidase M15A C-terminal domain-containing protein</fullName>
    </recommendedName>
</protein>
<feature type="domain" description="Peptidase M15A C-terminal" evidence="1">
    <location>
        <begin position="1"/>
        <end position="25"/>
    </location>
</feature>
<name>X1UQS4_9ZZZZ</name>
<dbReference type="InterPro" id="IPR009045">
    <property type="entry name" value="Zn_M74/Hedgehog-like"/>
</dbReference>
<dbReference type="InterPro" id="IPR013230">
    <property type="entry name" value="Peptidase_M15A_C"/>
</dbReference>
<organism evidence="2">
    <name type="scientific">marine sediment metagenome</name>
    <dbReference type="NCBI Taxonomy" id="412755"/>
    <lineage>
        <taxon>unclassified sequences</taxon>
        <taxon>metagenomes</taxon>
        <taxon>ecological metagenomes</taxon>
    </lineage>
</organism>
<dbReference type="AlphaFoldDB" id="X1UQS4"/>
<dbReference type="Gene3D" id="3.30.1380.10">
    <property type="match status" value="1"/>
</dbReference>
<dbReference type="Pfam" id="PF08291">
    <property type="entry name" value="Peptidase_M15_3"/>
    <property type="match status" value="1"/>
</dbReference>
<accession>X1UQS4</accession>
<dbReference type="EMBL" id="BARW01042045">
    <property type="protein sequence ID" value="GAJ19839.1"/>
    <property type="molecule type" value="Genomic_DNA"/>
</dbReference>
<comment type="caution">
    <text evidence="2">The sequence shown here is derived from an EMBL/GenBank/DDBJ whole genome shotgun (WGS) entry which is preliminary data.</text>
</comment>
<proteinExistence type="predicted"/>
<reference evidence="2" key="1">
    <citation type="journal article" date="2014" name="Front. Microbiol.">
        <title>High frequency of phylogenetically diverse reductive dehalogenase-homologous genes in deep subseafloor sedimentary metagenomes.</title>
        <authorList>
            <person name="Kawai M."/>
            <person name="Futagami T."/>
            <person name="Toyoda A."/>
            <person name="Takaki Y."/>
            <person name="Nishi S."/>
            <person name="Hori S."/>
            <person name="Arai W."/>
            <person name="Tsubouchi T."/>
            <person name="Morono Y."/>
            <person name="Uchiyama I."/>
            <person name="Ito T."/>
            <person name="Fujiyama A."/>
            <person name="Inagaki F."/>
            <person name="Takami H."/>
        </authorList>
    </citation>
    <scope>NUCLEOTIDE SEQUENCE</scope>
    <source>
        <strain evidence="2">Expedition CK06-06</strain>
    </source>
</reference>
<dbReference type="SUPFAM" id="SSF55166">
    <property type="entry name" value="Hedgehog/DD-peptidase"/>
    <property type="match status" value="1"/>
</dbReference>
<evidence type="ECO:0000313" key="2">
    <source>
        <dbReference type="EMBL" id="GAJ19839.1"/>
    </source>
</evidence>